<protein>
    <submittedName>
        <fullName evidence="1">Uncharacterized protein</fullName>
    </submittedName>
</protein>
<accession>A0A238U8J7</accession>
<dbReference type="KEGG" id="tje:TJEJU_0969"/>
<sequence length="154" mass="18361">MYRLSPALRFLYSPLCLIRKRMAISKKNKNKVFVGDKEYLWWVLDEIDQTEFDGIQIKAVCSDQSHFFKYGLQQQETNRKLVLALNNYTKLIHLSNPPKFENEEGIITKSGIIRMIKWFKNEDHTIQYAVDRMDYDLTIKEKKLLLSELQKKIK</sequence>
<dbReference type="AlphaFoldDB" id="A0A238U8J7"/>
<keyword evidence="2" id="KW-1185">Reference proteome</keyword>
<dbReference type="EMBL" id="LT899436">
    <property type="protein sequence ID" value="SNR14730.1"/>
    <property type="molecule type" value="Genomic_DNA"/>
</dbReference>
<reference evidence="1 2" key="1">
    <citation type="submission" date="2017-07" db="EMBL/GenBank/DDBJ databases">
        <authorList>
            <person name="Sun Z.S."/>
            <person name="Albrecht U."/>
            <person name="Echele G."/>
            <person name="Lee C.C."/>
        </authorList>
    </citation>
    <scope>NUCLEOTIDE SEQUENCE [LARGE SCALE GENOMIC DNA]</scope>
    <source>
        <strain evidence="2">type strain: KCTC 22618</strain>
    </source>
</reference>
<dbReference type="Proteomes" id="UP000215214">
    <property type="component" value="Chromosome TJEJU"/>
</dbReference>
<name>A0A238U8J7_9FLAO</name>
<proteinExistence type="predicted"/>
<evidence type="ECO:0000313" key="1">
    <source>
        <dbReference type="EMBL" id="SNR14730.1"/>
    </source>
</evidence>
<organism evidence="1 2">
    <name type="scientific">Tenacibaculum jejuense</name>
    <dbReference type="NCBI Taxonomy" id="584609"/>
    <lineage>
        <taxon>Bacteria</taxon>
        <taxon>Pseudomonadati</taxon>
        <taxon>Bacteroidota</taxon>
        <taxon>Flavobacteriia</taxon>
        <taxon>Flavobacteriales</taxon>
        <taxon>Flavobacteriaceae</taxon>
        <taxon>Tenacibaculum</taxon>
    </lineage>
</organism>
<evidence type="ECO:0000313" key="2">
    <source>
        <dbReference type="Proteomes" id="UP000215214"/>
    </source>
</evidence>
<gene>
    <name evidence="1" type="ORF">TJEJU_0969</name>
</gene>